<feature type="chain" id="PRO_5002221380" description="DUF4426 domain-containing protein" evidence="1">
    <location>
        <begin position="20"/>
        <end position="145"/>
    </location>
</feature>
<reference evidence="3 4" key="1">
    <citation type="submission" date="2015-01" db="EMBL/GenBank/DDBJ databases">
        <title>Genome sequence of the beneficial rhizobacterium Pseudomonas fluorescens 2-79.</title>
        <authorList>
            <person name="Thuermer A."/>
            <person name="Daniel R."/>
        </authorList>
    </citation>
    <scope>NUCLEOTIDE SEQUENCE [LARGE SCALE GENOMIC DNA]</scope>
    <source>
        <strain evidence="3 4">2-79</strain>
    </source>
</reference>
<feature type="signal peptide" evidence="1">
    <location>
        <begin position="1"/>
        <end position="19"/>
    </location>
</feature>
<dbReference type="Gene3D" id="2.60.40.3340">
    <property type="entry name" value="Domain of unknown function DUF4426"/>
    <property type="match status" value="1"/>
</dbReference>
<dbReference type="Proteomes" id="UP000032210">
    <property type="component" value="Unassembled WGS sequence"/>
</dbReference>
<dbReference type="PATRIC" id="fig|294.125.peg.133"/>
<dbReference type="AlphaFoldDB" id="A0A0D0SRW9"/>
<dbReference type="EMBL" id="JXCQ01000001">
    <property type="protein sequence ID" value="KIR24528.1"/>
    <property type="molecule type" value="Genomic_DNA"/>
</dbReference>
<dbReference type="InterPro" id="IPR025218">
    <property type="entry name" value="DUF4426"/>
</dbReference>
<organism evidence="3 4">
    <name type="scientific">Pseudomonas fluorescens</name>
    <dbReference type="NCBI Taxonomy" id="294"/>
    <lineage>
        <taxon>Bacteria</taxon>
        <taxon>Pseudomonadati</taxon>
        <taxon>Pseudomonadota</taxon>
        <taxon>Gammaproteobacteria</taxon>
        <taxon>Pseudomonadales</taxon>
        <taxon>Pseudomonadaceae</taxon>
        <taxon>Pseudomonas</taxon>
    </lineage>
</organism>
<keyword evidence="1" id="KW-0732">Signal</keyword>
<protein>
    <recommendedName>
        <fullName evidence="2">DUF4426 domain-containing protein</fullName>
    </recommendedName>
</protein>
<evidence type="ECO:0000256" key="1">
    <source>
        <dbReference type="SAM" id="SignalP"/>
    </source>
</evidence>
<sequence>MSRLAVFLLTACLGASAMAADTIDANRKKDFGDITVHYNTFTSSFLPPETAQKVGVVRSKEKGLINVTVIKGVAPVAAQVTGTIKDLGGKSEILTFKQIEEKGGISYLAPYSVTQREYKTFTINVETGGKAHGFQFNQELFPADR</sequence>
<name>A0A0D0SRW9_PSEFL</name>
<dbReference type="Pfam" id="PF14467">
    <property type="entry name" value="DUF4426"/>
    <property type="match status" value="1"/>
</dbReference>
<evidence type="ECO:0000259" key="2">
    <source>
        <dbReference type="Pfam" id="PF14467"/>
    </source>
</evidence>
<evidence type="ECO:0000313" key="3">
    <source>
        <dbReference type="EMBL" id="KIR24528.1"/>
    </source>
</evidence>
<gene>
    <name evidence="3" type="ORF">PFLU3_01280</name>
</gene>
<comment type="caution">
    <text evidence="3">The sequence shown here is derived from an EMBL/GenBank/DDBJ whole genome shotgun (WGS) entry which is preliminary data.</text>
</comment>
<dbReference type="RefSeq" id="WP_043046296.1">
    <property type="nucleotide sequence ID" value="NZ_JXCQ01000001.1"/>
</dbReference>
<evidence type="ECO:0000313" key="4">
    <source>
        <dbReference type="Proteomes" id="UP000032210"/>
    </source>
</evidence>
<proteinExistence type="predicted"/>
<accession>A0A0D0SRW9</accession>
<feature type="domain" description="DUF4426" evidence="2">
    <location>
        <begin position="28"/>
        <end position="142"/>
    </location>
</feature>